<proteinExistence type="predicted"/>
<dbReference type="Proteomes" id="UP000606974">
    <property type="component" value="Unassembled WGS sequence"/>
</dbReference>
<evidence type="ECO:0000256" key="1">
    <source>
        <dbReference type="SAM" id="MobiDB-lite"/>
    </source>
</evidence>
<dbReference type="EMBL" id="JAACFV010000094">
    <property type="protein sequence ID" value="KAF7506100.1"/>
    <property type="molecule type" value="Genomic_DNA"/>
</dbReference>
<reference evidence="2" key="1">
    <citation type="submission" date="2020-02" db="EMBL/GenBank/DDBJ databases">
        <authorList>
            <person name="Palmer J.M."/>
        </authorList>
    </citation>
    <scope>NUCLEOTIDE SEQUENCE</scope>
    <source>
        <strain evidence="2">EPUS1.4</strain>
        <tissue evidence="2">Thallus</tissue>
    </source>
</reference>
<evidence type="ECO:0000313" key="2">
    <source>
        <dbReference type="EMBL" id="KAF7506100.1"/>
    </source>
</evidence>
<feature type="region of interest" description="Disordered" evidence="1">
    <location>
        <begin position="1"/>
        <end position="100"/>
    </location>
</feature>
<protein>
    <submittedName>
        <fullName evidence="2">Uncharacterized protein</fullName>
    </submittedName>
</protein>
<gene>
    <name evidence="2" type="ORF">GJ744_012251</name>
</gene>
<comment type="caution">
    <text evidence="2">The sequence shown here is derived from an EMBL/GenBank/DDBJ whole genome shotgun (WGS) entry which is preliminary data.</text>
</comment>
<evidence type="ECO:0000313" key="3">
    <source>
        <dbReference type="Proteomes" id="UP000606974"/>
    </source>
</evidence>
<dbReference type="AlphaFoldDB" id="A0A8H7ABI2"/>
<organism evidence="2 3">
    <name type="scientific">Endocarpon pusillum</name>
    <dbReference type="NCBI Taxonomy" id="364733"/>
    <lineage>
        <taxon>Eukaryota</taxon>
        <taxon>Fungi</taxon>
        <taxon>Dikarya</taxon>
        <taxon>Ascomycota</taxon>
        <taxon>Pezizomycotina</taxon>
        <taxon>Eurotiomycetes</taxon>
        <taxon>Chaetothyriomycetidae</taxon>
        <taxon>Verrucariales</taxon>
        <taxon>Verrucariaceae</taxon>
        <taxon>Endocarpon</taxon>
    </lineage>
</organism>
<name>A0A8H7ABI2_9EURO</name>
<sequence>MREGTAAARQKGSMRAGNGGEAEGSSQNREILPSTPVRQVRGAAGGQAYGERLPEIVPIEESGTSGARRQERGANRRGEIQDARREEERIASEQDGCAVTERRGVGREGLREVGLRGREGHLGDGGRRSPKDPNALACDCAPLACSCFGGPSGREHTISCSCFGRSFGRSFGRGVAKQSSRNTAVPVLGRTSAELVQMYVETAE</sequence>
<accession>A0A8H7ABI2</accession>
<feature type="compositionally biased region" description="Basic and acidic residues" evidence="1">
    <location>
        <begin position="68"/>
        <end position="92"/>
    </location>
</feature>
<keyword evidence="3" id="KW-1185">Reference proteome</keyword>